<keyword evidence="11" id="KW-1185">Reference proteome</keyword>
<name>A0A9P5PDN3_9AGAR</name>
<dbReference type="PANTHER" id="PTHR28005:SF1">
    <property type="entry name" value="AUTOPHAGY-RELATED PROTEIN 17"/>
    <property type="match status" value="1"/>
</dbReference>
<evidence type="ECO:0000313" key="11">
    <source>
        <dbReference type="Proteomes" id="UP000772434"/>
    </source>
</evidence>
<evidence type="ECO:0000256" key="2">
    <source>
        <dbReference type="ARBA" id="ARBA00013806"/>
    </source>
</evidence>
<comment type="subcellular location">
    <subcellularLocation>
        <location evidence="6">Cytoplasm</location>
    </subcellularLocation>
    <subcellularLocation>
        <location evidence="6">Preautophagosomal structure membrane</location>
        <topology evidence="6">Peripheral membrane protein</topology>
    </subcellularLocation>
</comment>
<evidence type="ECO:0000256" key="4">
    <source>
        <dbReference type="ARBA" id="ARBA00023006"/>
    </source>
</evidence>
<evidence type="ECO:0000256" key="7">
    <source>
        <dbReference type="SAM" id="Coils"/>
    </source>
</evidence>
<sequence length="481" mass="54662">MSSPPASDPHIVSLVLQSKKALQNGEQLCLKANELSTASAQASIDVLILDSKVRWITDNVLEQLKLASSVAKSIEEKRAKLNRQVQDWDNMRTKHTNALDKILDELGSQRVPPDFHQTSAASSIFGSQDSDDENGPKQSNGHFTLSQSPSDTIQVPKPKLQTDRSNWKTLRDFVDDQAIEDIFEDMEEQRMVVEDSIIRTDEYPEKLIAAIDSIRDYLPEAISPPPIEQLITSQDSAKVGMASHLESLAAHYDQMVNAMRESEAGDAFSEDDLQDMNRDTEELPSILAELEENLASVIAIREQLSQIRDNNQEHLKRLSNVLDELDELGDIMMEMLQTQETVESECEDRFSEMQRHLLTIEDLHQRFISYQTAFQKLILEIARRRVYKEAAENIVRGMMDQLIAMTEEERQVREHFNNEHGAHLPEDLCLCISNVPTKWEILPWNGEVLETLPEIPSDMLPTKDQIHRTEPVAPVNCTESL</sequence>
<protein>
    <recommendedName>
        <fullName evidence="2 6">Autophagy-related protein 17</fullName>
    </recommendedName>
</protein>
<reference evidence="10" key="1">
    <citation type="submission" date="2020-11" db="EMBL/GenBank/DDBJ databases">
        <authorList>
            <consortium name="DOE Joint Genome Institute"/>
            <person name="Ahrendt S."/>
            <person name="Riley R."/>
            <person name="Andreopoulos W."/>
            <person name="Labutti K."/>
            <person name="Pangilinan J."/>
            <person name="Ruiz-Duenas F.J."/>
            <person name="Barrasa J.M."/>
            <person name="Sanchez-Garcia M."/>
            <person name="Camarero S."/>
            <person name="Miyauchi S."/>
            <person name="Serrano A."/>
            <person name="Linde D."/>
            <person name="Babiker R."/>
            <person name="Drula E."/>
            <person name="Ayuso-Fernandez I."/>
            <person name="Pacheco R."/>
            <person name="Padilla G."/>
            <person name="Ferreira P."/>
            <person name="Barriuso J."/>
            <person name="Kellner H."/>
            <person name="Castanera R."/>
            <person name="Alfaro M."/>
            <person name="Ramirez L."/>
            <person name="Pisabarro A.G."/>
            <person name="Kuo A."/>
            <person name="Tritt A."/>
            <person name="Lipzen A."/>
            <person name="He G."/>
            <person name="Yan M."/>
            <person name="Ng V."/>
            <person name="Cullen D."/>
            <person name="Martin F."/>
            <person name="Rosso M.-N."/>
            <person name="Henrissat B."/>
            <person name="Hibbett D."/>
            <person name="Martinez A.T."/>
            <person name="Grigoriev I.V."/>
        </authorList>
    </citation>
    <scope>NUCLEOTIDE SEQUENCE</scope>
    <source>
        <strain evidence="10">AH 40177</strain>
    </source>
</reference>
<evidence type="ECO:0000256" key="5">
    <source>
        <dbReference type="ARBA" id="ARBA00023136"/>
    </source>
</evidence>
<comment type="function">
    <text evidence="6">Autophagy-specific protein that functions in response to autophagy-inducing signals as a scaffold to recruit other ATG proteins to organize preautophagosomal structure (PAS) formation. Modulates the timing and magnitude of the autophagy response, such as the size of the sequestering vesicles. Plays particularly a role in pexophagy and nucleophagy.</text>
</comment>
<dbReference type="GO" id="GO:0060090">
    <property type="term" value="F:molecular adaptor activity"/>
    <property type="evidence" value="ECO:0007669"/>
    <property type="project" value="TreeGrafter"/>
</dbReference>
<dbReference type="GO" id="GO:0030295">
    <property type="term" value="F:protein kinase activator activity"/>
    <property type="evidence" value="ECO:0007669"/>
    <property type="project" value="TreeGrafter"/>
</dbReference>
<evidence type="ECO:0000259" key="9">
    <source>
        <dbReference type="Pfam" id="PF04108"/>
    </source>
</evidence>
<feature type="compositionally biased region" description="Polar residues" evidence="8">
    <location>
        <begin position="136"/>
        <end position="153"/>
    </location>
</feature>
<organism evidence="10 11">
    <name type="scientific">Rhodocollybia butyracea</name>
    <dbReference type="NCBI Taxonomy" id="206335"/>
    <lineage>
        <taxon>Eukaryota</taxon>
        <taxon>Fungi</taxon>
        <taxon>Dikarya</taxon>
        <taxon>Basidiomycota</taxon>
        <taxon>Agaricomycotina</taxon>
        <taxon>Agaricomycetes</taxon>
        <taxon>Agaricomycetidae</taxon>
        <taxon>Agaricales</taxon>
        <taxon>Marasmiineae</taxon>
        <taxon>Omphalotaceae</taxon>
        <taxon>Rhodocollybia</taxon>
    </lineage>
</organism>
<dbReference type="GO" id="GO:0034727">
    <property type="term" value="P:piecemeal microautophagy of the nucleus"/>
    <property type="evidence" value="ECO:0007669"/>
    <property type="project" value="TreeGrafter"/>
</dbReference>
<comment type="similarity">
    <text evidence="1 6">Belongs to the ATG17 family.</text>
</comment>
<accession>A0A9P5PDN3</accession>
<feature type="region of interest" description="Disordered" evidence="8">
    <location>
        <begin position="123"/>
        <end position="161"/>
    </location>
</feature>
<feature type="coiled-coil region" evidence="7">
    <location>
        <begin position="64"/>
        <end position="91"/>
    </location>
</feature>
<comment type="caution">
    <text evidence="10">The sequence shown here is derived from an EMBL/GenBank/DDBJ whole genome shotgun (WGS) entry which is preliminary data.</text>
</comment>
<evidence type="ECO:0000256" key="3">
    <source>
        <dbReference type="ARBA" id="ARBA00022490"/>
    </source>
</evidence>
<evidence type="ECO:0000256" key="6">
    <source>
        <dbReference type="RuleBase" id="RU368080"/>
    </source>
</evidence>
<dbReference type="AlphaFoldDB" id="A0A9P5PDN3"/>
<dbReference type="Pfam" id="PF04108">
    <property type="entry name" value="ATG17_like"/>
    <property type="match status" value="1"/>
</dbReference>
<feature type="coiled-coil region" evidence="7">
    <location>
        <begin position="287"/>
        <end position="328"/>
    </location>
</feature>
<dbReference type="OrthoDB" id="1937984at2759"/>
<dbReference type="EMBL" id="JADNRY010000203">
    <property type="protein sequence ID" value="KAF9061421.1"/>
    <property type="molecule type" value="Genomic_DNA"/>
</dbReference>
<dbReference type="GO" id="GO:0000422">
    <property type="term" value="P:autophagy of mitochondrion"/>
    <property type="evidence" value="ECO:0007669"/>
    <property type="project" value="TreeGrafter"/>
</dbReference>
<keyword evidence="3 6" id="KW-0963">Cytoplasm</keyword>
<dbReference type="GO" id="GO:0000045">
    <property type="term" value="P:autophagosome assembly"/>
    <property type="evidence" value="ECO:0007669"/>
    <property type="project" value="TreeGrafter"/>
</dbReference>
<dbReference type="PANTHER" id="PTHR28005">
    <property type="entry name" value="AUTOPHAGY-RELATED PROTEIN 17"/>
    <property type="match status" value="1"/>
</dbReference>
<evidence type="ECO:0000256" key="1">
    <source>
        <dbReference type="ARBA" id="ARBA00006259"/>
    </source>
</evidence>
<gene>
    <name evidence="10" type="ORF">BDP27DRAFT_1429016</name>
</gene>
<dbReference type="GO" id="GO:0034045">
    <property type="term" value="C:phagophore assembly site membrane"/>
    <property type="evidence" value="ECO:0007669"/>
    <property type="project" value="UniProtKB-SubCell"/>
</dbReference>
<evidence type="ECO:0000256" key="8">
    <source>
        <dbReference type="SAM" id="MobiDB-lite"/>
    </source>
</evidence>
<dbReference type="Proteomes" id="UP000772434">
    <property type="component" value="Unassembled WGS sequence"/>
</dbReference>
<keyword evidence="7" id="KW-0175">Coiled coil</keyword>
<feature type="domain" description="Autophagy protein ATG17-like" evidence="9">
    <location>
        <begin position="22"/>
        <end position="423"/>
    </location>
</feature>
<dbReference type="InterPro" id="IPR045326">
    <property type="entry name" value="ATG17-like_dom"/>
</dbReference>
<dbReference type="GO" id="GO:1990316">
    <property type="term" value="C:Atg1/ULK1 kinase complex"/>
    <property type="evidence" value="ECO:0007669"/>
    <property type="project" value="TreeGrafter"/>
</dbReference>
<evidence type="ECO:0000313" key="10">
    <source>
        <dbReference type="EMBL" id="KAF9061421.1"/>
    </source>
</evidence>
<keyword evidence="4 6" id="KW-0072">Autophagy</keyword>
<proteinExistence type="inferred from homology"/>
<keyword evidence="5" id="KW-0472">Membrane</keyword>
<dbReference type="InterPro" id="IPR007240">
    <property type="entry name" value="Atg17"/>
</dbReference>